<name>A0A6C0LM97_9ZZZZ</name>
<proteinExistence type="predicted"/>
<evidence type="ECO:0000313" key="1">
    <source>
        <dbReference type="EMBL" id="QHU31673.1"/>
    </source>
</evidence>
<organism evidence="1">
    <name type="scientific">viral metagenome</name>
    <dbReference type="NCBI Taxonomy" id="1070528"/>
    <lineage>
        <taxon>unclassified sequences</taxon>
        <taxon>metagenomes</taxon>
        <taxon>organismal metagenomes</taxon>
    </lineage>
</organism>
<sequence length="140" mass="16575">MSNKWTRKVQFNNTRIQYAPELPTPAHVTGFNRTNPFSLAEGWQTKAELTRARINSRRQKAMLASLPHYKLPFAYRNPHFMYPHEARGNIASTAEKKYSLPWLKYKREVQAENKLIQNNPNHVVINVKPATRRRIRRHRN</sequence>
<dbReference type="AlphaFoldDB" id="A0A6C0LM97"/>
<accession>A0A6C0LM97</accession>
<protein>
    <submittedName>
        <fullName evidence="1">Uncharacterized protein</fullName>
    </submittedName>
</protein>
<dbReference type="EMBL" id="MN740532">
    <property type="protein sequence ID" value="QHU31673.1"/>
    <property type="molecule type" value="Genomic_DNA"/>
</dbReference>
<reference evidence="1" key="1">
    <citation type="journal article" date="2020" name="Nature">
        <title>Giant virus diversity and host interactions through global metagenomics.</title>
        <authorList>
            <person name="Schulz F."/>
            <person name="Roux S."/>
            <person name="Paez-Espino D."/>
            <person name="Jungbluth S."/>
            <person name="Walsh D.A."/>
            <person name="Denef V.J."/>
            <person name="McMahon K.D."/>
            <person name="Konstantinidis K.T."/>
            <person name="Eloe-Fadrosh E.A."/>
            <person name="Kyrpides N.C."/>
            <person name="Woyke T."/>
        </authorList>
    </citation>
    <scope>NUCLEOTIDE SEQUENCE</scope>
    <source>
        <strain evidence="1">GVMAG-M-3300027963-41</strain>
    </source>
</reference>